<dbReference type="InterPro" id="IPR000792">
    <property type="entry name" value="Tscrpt_reg_LuxR_C"/>
</dbReference>
<dbReference type="Proteomes" id="UP000488936">
    <property type="component" value="Unassembled WGS sequence"/>
</dbReference>
<comment type="caution">
    <text evidence="3">The sequence shown here is derived from an EMBL/GenBank/DDBJ whole genome shotgun (WGS) entry which is preliminary data.</text>
</comment>
<dbReference type="SUPFAM" id="SSF53098">
    <property type="entry name" value="Ribonuclease H-like"/>
    <property type="match status" value="1"/>
</dbReference>
<proteinExistence type="inferred from homology"/>
<protein>
    <submittedName>
        <fullName evidence="3">IS21 family transposase</fullName>
    </submittedName>
</protein>
<organism evidence="3 4">
    <name type="scientific">Myroides pelagicus</name>
    <dbReference type="NCBI Taxonomy" id="270914"/>
    <lineage>
        <taxon>Bacteria</taxon>
        <taxon>Pseudomonadati</taxon>
        <taxon>Bacteroidota</taxon>
        <taxon>Flavobacteriia</taxon>
        <taxon>Flavobacteriales</taxon>
        <taxon>Flavobacteriaceae</taxon>
        <taxon>Myroides</taxon>
    </lineage>
</organism>
<feature type="domain" description="Integrase catalytic" evidence="2">
    <location>
        <begin position="135"/>
        <end position="316"/>
    </location>
</feature>
<evidence type="ECO:0000313" key="3">
    <source>
        <dbReference type="EMBL" id="MTH31092.1"/>
    </source>
</evidence>
<keyword evidence="4" id="KW-1185">Reference proteome</keyword>
<name>A0A7K1GQA0_9FLAO</name>
<evidence type="ECO:0000256" key="1">
    <source>
        <dbReference type="ARBA" id="ARBA00009277"/>
    </source>
</evidence>
<dbReference type="Pfam" id="PF00196">
    <property type="entry name" value="GerE"/>
    <property type="match status" value="1"/>
</dbReference>
<dbReference type="GO" id="GO:0006355">
    <property type="term" value="P:regulation of DNA-templated transcription"/>
    <property type="evidence" value="ECO:0007669"/>
    <property type="project" value="InterPro"/>
</dbReference>
<evidence type="ECO:0000313" key="4">
    <source>
        <dbReference type="Proteomes" id="UP000488936"/>
    </source>
</evidence>
<dbReference type="RefSeq" id="WP_155037058.1">
    <property type="nucleotide sequence ID" value="NZ_WMJY01000076.1"/>
</dbReference>
<dbReference type="NCBIfam" id="NF033546">
    <property type="entry name" value="transpos_IS21"/>
    <property type="match status" value="1"/>
</dbReference>
<reference evidence="3 4" key="1">
    <citation type="journal article" date="2006" name="Int. J. Syst. Evol. Microbiol.">
        <title>Myroides pelagicus sp. nov., isolated from seawater in Thailand.</title>
        <authorList>
            <person name="Yoon J."/>
            <person name="Maneerat S."/>
            <person name="Kawai F."/>
            <person name="Yokota A."/>
        </authorList>
    </citation>
    <scope>NUCLEOTIDE SEQUENCE [LARGE SCALE GENOMIC DNA]</scope>
    <source>
        <strain evidence="3 4">SM1T</strain>
    </source>
</reference>
<comment type="similarity">
    <text evidence="1">Belongs to the transposase IS21/IS408/IS1162 family.</text>
</comment>
<dbReference type="PANTHER" id="PTHR35004">
    <property type="entry name" value="TRANSPOSASE RV3428C-RELATED"/>
    <property type="match status" value="1"/>
</dbReference>
<dbReference type="InterPro" id="IPR054353">
    <property type="entry name" value="IstA-like_C"/>
</dbReference>
<dbReference type="Gene3D" id="1.10.10.10">
    <property type="entry name" value="Winged helix-like DNA-binding domain superfamily/Winged helix DNA-binding domain"/>
    <property type="match status" value="1"/>
</dbReference>
<dbReference type="InterPro" id="IPR012337">
    <property type="entry name" value="RNaseH-like_sf"/>
</dbReference>
<dbReference type="InterPro" id="IPR001584">
    <property type="entry name" value="Integrase_cat-core"/>
</dbReference>
<dbReference type="Pfam" id="PF22483">
    <property type="entry name" value="Mu-transpos_C_2"/>
    <property type="match status" value="1"/>
</dbReference>
<gene>
    <name evidence="3" type="ORF">GJV77_14575</name>
</gene>
<dbReference type="PROSITE" id="PS50994">
    <property type="entry name" value="INTEGRASE"/>
    <property type="match status" value="1"/>
</dbReference>
<evidence type="ECO:0000259" key="2">
    <source>
        <dbReference type="PROSITE" id="PS50994"/>
    </source>
</evidence>
<dbReference type="AlphaFoldDB" id="A0A7K1GQA0"/>
<dbReference type="InterPro" id="IPR036388">
    <property type="entry name" value="WH-like_DNA-bd_sf"/>
</dbReference>
<dbReference type="EMBL" id="WMJY01000076">
    <property type="protein sequence ID" value="MTH31092.1"/>
    <property type="molecule type" value="Genomic_DNA"/>
</dbReference>
<sequence>MANKLDPMDLKQIITLHLDGYSNRKIASTLSISRNTVNTYMQLFTASEYSLEQLLSFEALQLSELFSSVTLVDTQRHNELMLYFETVNKARNHPGFTFLYHYNQYAETAKNPYGYTQFMEHYNRKYKQERGSMKLEHEPGKEMYIDFAGKKLSYVDKHTGEIIPVEVFVSILPNSQYTYVEACASQKKEDLIQCCINALHFYGGVPLAIVSDNLKSAVSRSSKYEAQINRSFKDFASHYGCVVNPTRAYAPQDKALVENAVQLVYQRIYYPIREMTFFSLEELNQEIQTKLIKYNQLLFQRKEASRVELFQSVERQYLKNLPSSNYQIKDYKRAKVQKIGYVYFSPDKSYYSVPYRYIGHQTTIHYTNTTIEVYYNHLRIALHKRSALKGSYNTIKDHLSSTHQYYTSWSPEFFKKQAQLHGDNVVKCVERILDDVQYPEIGYKRVIGVIQLHKSYGSDRLEKACELALKENIVTYTQIKNILHHKMDLNQETIQQLNADTPHIPSHTNIRGASSYQ</sequence>
<dbReference type="GO" id="GO:0003676">
    <property type="term" value="F:nucleic acid binding"/>
    <property type="evidence" value="ECO:0007669"/>
    <property type="project" value="InterPro"/>
</dbReference>
<dbReference type="InterPro" id="IPR036397">
    <property type="entry name" value="RNaseH_sf"/>
</dbReference>
<accession>A0A7K1GQA0</accession>
<dbReference type="GO" id="GO:0015074">
    <property type="term" value="P:DNA integration"/>
    <property type="evidence" value="ECO:0007669"/>
    <property type="project" value="InterPro"/>
</dbReference>
<dbReference type="Gene3D" id="3.30.420.10">
    <property type="entry name" value="Ribonuclease H-like superfamily/Ribonuclease H"/>
    <property type="match status" value="1"/>
</dbReference>
<dbReference type="PANTHER" id="PTHR35004:SF8">
    <property type="entry name" value="TRANSPOSASE RV3428C-RELATED"/>
    <property type="match status" value="1"/>
</dbReference>
<dbReference type="OrthoDB" id="3193769at2"/>